<comment type="pathway">
    <text evidence="5">Cofactor biosynthesis; adenosylcobalamin biosynthesis; adenosylcobalamin from cob(II)yrinate a,c-diamide: step 6/7.</text>
</comment>
<evidence type="ECO:0000256" key="19">
    <source>
        <dbReference type="PIRSR" id="PIRSR006135-2"/>
    </source>
</evidence>
<feature type="binding site" evidence="19">
    <location>
        <begin position="10"/>
        <end position="17"/>
    </location>
    <ligand>
        <name>GTP</name>
        <dbReference type="ChEBI" id="CHEBI:37565"/>
    </ligand>
</feature>
<evidence type="ECO:0000256" key="17">
    <source>
        <dbReference type="ARBA" id="ARBA00030571"/>
    </source>
</evidence>
<dbReference type="CDD" id="cd00544">
    <property type="entry name" value="CobU"/>
    <property type="match status" value="1"/>
</dbReference>
<evidence type="ECO:0000256" key="18">
    <source>
        <dbReference type="PIRSR" id="PIRSR006135-1"/>
    </source>
</evidence>
<proteinExistence type="inferred from homology"/>
<feature type="binding site" evidence="19">
    <location>
        <position position="84"/>
    </location>
    <ligand>
        <name>GTP</name>
        <dbReference type="ChEBI" id="CHEBI:37565"/>
    </ligand>
</feature>
<evidence type="ECO:0000256" key="11">
    <source>
        <dbReference type="ARBA" id="ARBA00022679"/>
    </source>
</evidence>
<dbReference type="GO" id="GO:0043752">
    <property type="term" value="F:adenosylcobinamide kinase activity"/>
    <property type="evidence" value="ECO:0007669"/>
    <property type="project" value="UniProtKB-EC"/>
</dbReference>
<dbReference type="SUPFAM" id="SSF52540">
    <property type="entry name" value="P-loop containing nucleoside triphosphate hydrolases"/>
    <property type="match status" value="1"/>
</dbReference>
<name>D7BJ59_ALLS1</name>
<dbReference type="GO" id="GO:0005524">
    <property type="term" value="F:ATP binding"/>
    <property type="evidence" value="ECO:0007669"/>
    <property type="project" value="UniProtKB-KW"/>
</dbReference>
<dbReference type="GO" id="GO:0008820">
    <property type="term" value="F:cobinamide phosphate guanylyltransferase activity"/>
    <property type="evidence" value="ECO:0007669"/>
    <property type="project" value="UniProtKB-EC"/>
</dbReference>
<evidence type="ECO:0000256" key="8">
    <source>
        <dbReference type="ARBA" id="ARBA00012016"/>
    </source>
</evidence>
<reference evidence="20 21" key="1">
    <citation type="journal article" date="2010" name="Stand. Genomic Sci.">
        <title>Complete genome sequence of Meiothermus silvanus type strain (VI-R2).</title>
        <authorList>
            <person name="Sikorski J."/>
            <person name="Tindall B.J."/>
            <person name="Lowry S."/>
            <person name="Lucas S."/>
            <person name="Nolan M."/>
            <person name="Copeland A."/>
            <person name="Glavina Del Rio T."/>
            <person name="Tice H."/>
            <person name="Cheng J.F."/>
            <person name="Han C."/>
            <person name="Pitluck S."/>
            <person name="Liolios K."/>
            <person name="Ivanova N."/>
            <person name="Mavromatis K."/>
            <person name="Mikhailova N."/>
            <person name="Pati A."/>
            <person name="Goodwin L."/>
            <person name="Chen A."/>
            <person name="Palaniappan K."/>
            <person name="Land M."/>
            <person name="Hauser L."/>
            <person name="Chang Y.J."/>
            <person name="Jeffries C.D."/>
            <person name="Rohde M."/>
            <person name="Goker M."/>
            <person name="Woyke T."/>
            <person name="Bristow J."/>
            <person name="Eisen J.A."/>
            <person name="Markowitz V."/>
            <person name="Hugenholtz P."/>
            <person name="Kyrpides N.C."/>
            <person name="Klenk H.P."/>
            <person name="Lapidus A."/>
        </authorList>
    </citation>
    <scope>NUCLEOTIDE SEQUENCE [LARGE SCALE GENOMIC DNA]</scope>
    <source>
        <strain evidence="21">ATCC 700542 / DSM 9946 / VI-R2</strain>
        <plasmid evidence="21">Plasmid pMESIL01</plasmid>
    </source>
</reference>
<dbReference type="RefSeq" id="WP_013159727.1">
    <property type="nucleotide sequence ID" value="NC_014213.1"/>
</dbReference>
<dbReference type="OrthoDB" id="9808302at2"/>
<dbReference type="eggNOG" id="COG2087">
    <property type="taxonomic scope" value="Bacteria"/>
</dbReference>
<dbReference type="KEGG" id="msv:Mesil_3404"/>
<evidence type="ECO:0000256" key="6">
    <source>
        <dbReference type="ARBA" id="ARBA00005159"/>
    </source>
</evidence>
<keyword evidence="20" id="KW-0614">Plasmid</keyword>
<comment type="catalytic activity">
    <reaction evidence="1">
        <text>adenosylcob(III)inamide + ATP = adenosylcob(III)inamide phosphate + ADP + H(+)</text>
        <dbReference type="Rhea" id="RHEA:15769"/>
        <dbReference type="ChEBI" id="CHEBI:2480"/>
        <dbReference type="ChEBI" id="CHEBI:15378"/>
        <dbReference type="ChEBI" id="CHEBI:30616"/>
        <dbReference type="ChEBI" id="CHEBI:58502"/>
        <dbReference type="ChEBI" id="CHEBI:456216"/>
        <dbReference type="EC" id="2.7.1.156"/>
    </reaction>
</comment>
<dbReference type="EC" id="2.7.1.156" evidence="8"/>
<feature type="active site" description="GMP-histidine intermediate" evidence="18">
    <location>
        <position position="52"/>
    </location>
</feature>
<evidence type="ECO:0000256" key="3">
    <source>
        <dbReference type="ARBA" id="ARBA00001522"/>
    </source>
</evidence>
<comment type="function">
    <text evidence="4">Catalyzes ATP-dependent phosphorylation of adenosylcobinamide and addition of GMP to adenosylcobinamide phosphate.</text>
</comment>
<evidence type="ECO:0000256" key="14">
    <source>
        <dbReference type="ARBA" id="ARBA00022840"/>
    </source>
</evidence>
<feature type="binding site" evidence="19">
    <location>
        <begin position="53"/>
        <end position="56"/>
    </location>
    <ligand>
        <name>GTP</name>
        <dbReference type="ChEBI" id="CHEBI:37565"/>
    </ligand>
</feature>
<comment type="pathway">
    <text evidence="6">Cofactor biosynthesis; adenosylcobalamin biosynthesis; adenosylcobalamin from cob(II)yrinate a,c-diamide: step 5/7.</text>
</comment>
<protein>
    <recommendedName>
        <fullName evidence="16">Adenosylcobinamide kinase</fullName>
        <ecNumber evidence="8">2.7.1.156</ecNumber>
        <ecNumber evidence="9">2.7.7.62</ecNumber>
    </recommendedName>
    <alternativeName>
        <fullName evidence="17">Adenosylcobinamide-phosphate guanylyltransferase</fullName>
    </alternativeName>
</protein>
<dbReference type="HOGENOM" id="CLU_094161_0_1_0"/>
<dbReference type="Gene3D" id="3.40.50.300">
    <property type="entry name" value="P-loop containing nucleotide triphosphate hydrolases"/>
    <property type="match status" value="1"/>
</dbReference>
<dbReference type="EC" id="2.7.7.62" evidence="9"/>
<comment type="catalytic activity">
    <reaction evidence="2">
        <text>adenosylcob(III)inamide phosphate + GTP + H(+) = adenosylcob(III)inamide-GDP + diphosphate</text>
        <dbReference type="Rhea" id="RHEA:22712"/>
        <dbReference type="ChEBI" id="CHEBI:15378"/>
        <dbReference type="ChEBI" id="CHEBI:33019"/>
        <dbReference type="ChEBI" id="CHEBI:37565"/>
        <dbReference type="ChEBI" id="CHEBI:58502"/>
        <dbReference type="ChEBI" id="CHEBI:60487"/>
        <dbReference type="EC" id="2.7.7.62"/>
    </reaction>
</comment>
<keyword evidence="13" id="KW-0418">Kinase</keyword>
<keyword evidence="11" id="KW-0808">Transferase</keyword>
<keyword evidence="21" id="KW-1185">Reference proteome</keyword>
<dbReference type="EMBL" id="CP002043">
    <property type="protein sequence ID" value="ADH65215.1"/>
    <property type="molecule type" value="Genomic_DNA"/>
</dbReference>
<evidence type="ECO:0000256" key="4">
    <source>
        <dbReference type="ARBA" id="ARBA00003889"/>
    </source>
</evidence>
<keyword evidence="14" id="KW-0067">ATP-binding</keyword>
<keyword evidence="15 19" id="KW-0342">GTP-binding</keyword>
<comment type="similarity">
    <text evidence="7">Belongs to the CobU/CobP family.</text>
</comment>
<keyword evidence="10" id="KW-0169">Cobalamin biosynthesis</keyword>
<evidence type="ECO:0000256" key="9">
    <source>
        <dbReference type="ARBA" id="ARBA00012523"/>
    </source>
</evidence>
<evidence type="ECO:0000256" key="2">
    <source>
        <dbReference type="ARBA" id="ARBA00000711"/>
    </source>
</evidence>
<sequence>MEVRLVLVTGGARSGKSAFAQEEARKLGGDGVSFIATAQALDAEMAERIRYHRSERPPGWETLEEPLNVPAALRRARHGVVLLDCLALWVSNLLLREPDPVENSQALCPYVEELLDAWQQTGKRLLVVTNEVGLGIVPENPLARRYRDLLGFANARLAREADAVYLMVAGLPLRLK</sequence>
<evidence type="ECO:0000256" key="7">
    <source>
        <dbReference type="ARBA" id="ARBA00007490"/>
    </source>
</evidence>
<evidence type="ECO:0000256" key="13">
    <source>
        <dbReference type="ARBA" id="ARBA00022777"/>
    </source>
</evidence>
<geneLocation type="plasmid" evidence="20 21">
    <name>pMESIL01</name>
</geneLocation>
<feature type="binding site" evidence="19">
    <location>
        <position position="64"/>
    </location>
    <ligand>
        <name>GTP</name>
        <dbReference type="ChEBI" id="CHEBI:37565"/>
    </ligand>
</feature>
<evidence type="ECO:0000256" key="10">
    <source>
        <dbReference type="ARBA" id="ARBA00022573"/>
    </source>
</evidence>
<dbReference type="Proteomes" id="UP000001916">
    <property type="component" value="Plasmid pMESIL01"/>
</dbReference>
<dbReference type="Pfam" id="PF02283">
    <property type="entry name" value="CobU"/>
    <property type="match status" value="1"/>
</dbReference>
<dbReference type="InterPro" id="IPR027417">
    <property type="entry name" value="P-loop_NTPase"/>
</dbReference>
<organism evidence="20 21">
    <name type="scientific">Allomeiothermus silvanus (strain ATCC 700542 / DSM 9946 / NBRC 106475 / NCIMB 13440 / VI-R2)</name>
    <name type="common">Thermus silvanus</name>
    <dbReference type="NCBI Taxonomy" id="526227"/>
    <lineage>
        <taxon>Bacteria</taxon>
        <taxon>Thermotogati</taxon>
        <taxon>Deinococcota</taxon>
        <taxon>Deinococci</taxon>
        <taxon>Thermales</taxon>
        <taxon>Thermaceae</taxon>
        <taxon>Allomeiothermus</taxon>
    </lineage>
</organism>
<comment type="catalytic activity">
    <reaction evidence="3">
        <text>adenosylcob(III)inamide + GTP = adenosylcob(III)inamide phosphate + GDP + H(+)</text>
        <dbReference type="Rhea" id="RHEA:15765"/>
        <dbReference type="ChEBI" id="CHEBI:2480"/>
        <dbReference type="ChEBI" id="CHEBI:15378"/>
        <dbReference type="ChEBI" id="CHEBI:37565"/>
        <dbReference type="ChEBI" id="CHEBI:58189"/>
        <dbReference type="ChEBI" id="CHEBI:58502"/>
        <dbReference type="EC" id="2.7.1.156"/>
    </reaction>
</comment>
<dbReference type="PANTHER" id="PTHR34848">
    <property type="match status" value="1"/>
</dbReference>
<evidence type="ECO:0000313" key="20">
    <source>
        <dbReference type="EMBL" id="ADH65215.1"/>
    </source>
</evidence>
<evidence type="ECO:0000256" key="1">
    <source>
        <dbReference type="ARBA" id="ARBA00000312"/>
    </source>
</evidence>
<dbReference type="GO" id="GO:0005525">
    <property type="term" value="F:GTP binding"/>
    <property type="evidence" value="ECO:0007669"/>
    <property type="project" value="UniProtKB-KW"/>
</dbReference>
<evidence type="ECO:0000256" key="12">
    <source>
        <dbReference type="ARBA" id="ARBA00022741"/>
    </source>
</evidence>
<dbReference type="GO" id="GO:0009236">
    <property type="term" value="P:cobalamin biosynthetic process"/>
    <property type="evidence" value="ECO:0007669"/>
    <property type="project" value="UniProtKB-UniPathway"/>
</dbReference>
<evidence type="ECO:0000313" key="21">
    <source>
        <dbReference type="Proteomes" id="UP000001916"/>
    </source>
</evidence>
<evidence type="ECO:0000256" key="5">
    <source>
        <dbReference type="ARBA" id="ARBA00004692"/>
    </source>
</evidence>
<evidence type="ECO:0000256" key="15">
    <source>
        <dbReference type="ARBA" id="ARBA00023134"/>
    </source>
</evidence>
<gene>
    <name evidence="20" type="ORF">Mesil_3404</name>
</gene>
<dbReference type="InterPro" id="IPR003203">
    <property type="entry name" value="CobU/CobP"/>
</dbReference>
<dbReference type="PANTHER" id="PTHR34848:SF1">
    <property type="entry name" value="BIFUNCTIONAL ADENOSYLCOBALAMIN BIOSYNTHESIS PROTEIN COBU"/>
    <property type="match status" value="1"/>
</dbReference>
<keyword evidence="12 19" id="KW-0547">Nucleotide-binding</keyword>
<accession>D7BJ59</accession>
<evidence type="ECO:0000256" key="16">
    <source>
        <dbReference type="ARBA" id="ARBA00029570"/>
    </source>
</evidence>
<dbReference type="UniPathway" id="UPA00148">
    <property type="reaction ID" value="UER00236"/>
</dbReference>
<dbReference type="PIRSF" id="PIRSF006135">
    <property type="entry name" value="CobU"/>
    <property type="match status" value="1"/>
</dbReference>
<dbReference type="AlphaFoldDB" id="D7BJ59"/>
<dbReference type="NCBIfam" id="NF004469">
    <property type="entry name" value="PRK05800.1"/>
    <property type="match status" value="1"/>
</dbReference>
<feature type="binding site" evidence="19">
    <location>
        <begin position="36"/>
        <end position="38"/>
    </location>
    <ligand>
        <name>GTP</name>
        <dbReference type="ChEBI" id="CHEBI:37565"/>
    </ligand>
</feature>